<gene>
    <name evidence="1" type="ORF">HGM15179_021989</name>
</gene>
<evidence type="ECO:0000313" key="1">
    <source>
        <dbReference type="EMBL" id="TRZ05118.1"/>
    </source>
</evidence>
<name>A0A8K1D413_9PASS</name>
<keyword evidence="2" id="KW-1185">Reference proteome</keyword>
<reference evidence="1" key="1">
    <citation type="submission" date="2019-04" db="EMBL/GenBank/DDBJ databases">
        <title>Genome assembly of Zosterops borbonicus 15179.</title>
        <authorList>
            <person name="Leroy T."/>
            <person name="Anselmetti Y."/>
            <person name="Tilak M.-K."/>
            <person name="Nabholz B."/>
        </authorList>
    </citation>
    <scope>NUCLEOTIDE SEQUENCE</scope>
    <source>
        <strain evidence="1">HGM_15179</strain>
        <tissue evidence="1">Muscle</tissue>
    </source>
</reference>
<proteinExistence type="predicted"/>
<protein>
    <submittedName>
        <fullName evidence="1">Uncharacterized protein</fullName>
    </submittedName>
</protein>
<comment type="caution">
    <text evidence="1">The sequence shown here is derived from an EMBL/GenBank/DDBJ whole genome shotgun (WGS) entry which is preliminary data.</text>
</comment>
<dbReference type="Proteomes" id="UP000796761">
    <property type="component" value="Unassembled WGS sequence"/>
</dbReference>
<evidence type="ECO:0000313" key="2">
    <source>
        <dbReference type="Proteomes" id="UP000796761"/>
    </source>
</evidence>
<dbReference type="EMBL" id="SWJQ01006314">
    <property type="protein sequence ID" value="TRZ05118.1"/>
    <property type="molecule type" value="Genomic_DNA"/>
</dbReference>
<accession>A0A8K1D413</accession>
<feature type="non-terminal residue" evidence="1">
    <location>
        <position position="61"/>
    </location>
</feature>
<dbReference type="OrthoDB" id="366230at2759"/>
<dbReference type="AlphaFoldDB" id="A0A8K1D413"/>
<sequence length="61" mass="6996">MDIRWEYVRKRSEFGRPCNFSDFPAEVTADIPPDPSLADDFIPQDPVDFAVQEGPLMSLHE</sequence>
<organism evidence="1 2">
    <name type="scientific">Zosterops borbonicus</name>
    <dbReference type="NCBI Taxonomy" id="364589"/>
    <lineage>
        <taxon>Eukaryota</taxon>
        <taxon>Metazoa</taxon>
        <taxon>Chordata</taxon>
        <taxon>Craniata</taxon>
        <taxon>Vertebrata</taxon>
        <taxon>Euteleostomi</taxon>
        <taxon>Archelosauria</taxon>
        <taxon>Archosauria</taxon>
        <taxon>Dinosauria</taxon>
        <taxon>Saurischia</taxon>
        <taxon>Theropoda</taxon>
        <taxon>Coelurosauria</taxon>
        <taxon>Aves</taxon>
        <taxon>Neognathae</taxon>
        <taxon>Neoaves</taxon>
        <taxon>Telluraves</taxon>
        <taxon>Australaves</taxon>
        <taxon>Passeriformes</taxon>
        <taxon>Sylvioidea</taxon>
        <taxon>Zosteropidae</taxon>
        <taxon>Zosterops</taxon>
    </lineage>
</organism>